<evidence type="ECO:0000256" key="2">
    <source>
        <dbReference type="SAM" id="MobiDB-lite"/>
    </source>
</evidence>
<dbReference type="InterPro" id="IPR036388">
    <property type="entry name" value="WH-like_DNA-bd_sf"/>
</dbReference>
<reference evidence="4" key="1">
    <citation type="submission" date="2020-04" db="EMBL/GenBank/DDBJ databases">
        <authorList>
            <person name="Zhang T."/>
        </authorList>
    </citation>
    <scope>NUCLEOTIDE SEQUENCE</scope>
    <source>
        <strain evidence="4">HKST-UBA01</strain>
    </source>
</reference>
<dbReference type="GO" id="GO:0003824">
    <property type="term" value="F:catalytic activity"/>
    <property type="evidence" value="ECO:0007669"/>
    <property type="project" value="InterPro"/>
</dbReference>
<dbReference type="InterPro" id="IPR036217">
    <property type="entry name" value="MethylDNA_cys_MeTrfase_DNAb"/>
</dbReference>
<evidence type="ECO:0000313" key="4">
    <source>
        <dbReference type="EMBL" id="MCA9726166.1"/>
    </source>
</evidence>
<sequence length="152" mass="16828">MGKSPEPRKRNARLAVDRPISEGQEPGRWARVWEVVRKIPRGRVASYGQIAMLAGLGRGARQVGYALHALPTGSGVPWHRVINSKGEISLRGPGGHDLTQRMLLEKEGVRFDQRGRVDLEEFAWDPAARPRPPVRRTASAPSGASRSRRRLG</sequence>
<dbReference type="InterPro" id="IPR014048">
    <property type="entry name" value="MethylDNA_cys_MeTrfase_DNA-bd"/>
</dbReference>
<evidence type="ECO:0000313" key="5">
    <source>
        <dbReference type="Proteomes" id="UP000697710"/>
    </source>
</evidence>
<dbReference type="CDD" id="cd06445">
    <property type="entry name" value="ATase"/>
    <property type="match status" value="1"/>
</dbReference>
<dbReference type="SUPFAM" id="SSF46767">
    <property type="entry name" value="Methylated DNA-protein cysteine methyltransferase, C-terminal domain"/>
    <property type="match status" value="1"/>
</dbReference>
<protein>
    <submittedName>
        <fullName evidence="4">MGMT family protein</fullName>
    </submittedName>
</protein>
<feature type="compositionally biased region" description="Low complexity" evidence="2">
    <location>
        <begin position="135"/>
        <end position="145"/>
    </location>
</feature>
<name>A0A956LVN7_UNCEI</name>
<feature type="domain" description="Methylated-DNA-[protein]-cysteine S-methyltransferase DNA binding" evidence="3">
    <location>
        <begin position="30"/>
        <end position="109"/>
    </location>
</feature>
<keyword evidence="1" id="KW-0227">DNA damage</keyword>
<comment type="caution">
    <text evidence="4">The sequence shown here is derived from an EMBL/GenBank/DDBJ whole genome shotgun (WGS) entry which is preliminary data.</text>
</comment>
<dbReference type="InterPro" id="IPR052520">
    <property type="entry name" value="ATL_DNA_repair"/>
</dbReference>
<feature type="region of interest" description="Disordered" evidence="2">
    <location>
        <begin position="124"/>
        <end position="152"/>
    </location>
</feature>
<reference evidence="4" key="2">
    <citation type="journal article" date="2021" name="Microbiome">
        <title>Successional dynamics and alternative stable states in a saline activated sludge microbial community over 9 years.</title>
        <authorList>
            <person name="Wang Y."/>
            <person name="Ye J."/>
            <person name="Ju F."/>
            <person name="Liu L."/>
            <person name="Boyd J.A."/>
            <person name="Deng Y."/>
            <person name="Parks D.H."/>
            <person name="Jiang X."/>
            <person name="Yin X."/>
            <person name="Woodcroft B.J."/>
            <person name="Tyson G.W."/>
            <person name="Hugenholtz P."/>
            <person name="Polz M.F."/>
            <person name="Zhang T."/>
        </authorList>
    </citation>
    <scope>NUCLEOTIDE SEQUENCE</scope>
    <source>
        <strain evidence="4">HKST-UBA01</strain>
    </source>
</reference>
<dbReference type="PANTHER" id="PTHR42942:SF1">
    <property type="entry name" value="ALKYLTRANSFERASE-LIKE PROTEIN 1"/>
    <property type="match status" value="1"/>
</dbReference>
<dbReference type="Pfam" id="PF01035">
    <property type="entry name" value="DNA_binding_1"/>
    <property type="match status" value="1"/>
</dbReference>
<dbReference type="PANTHER" id="PTHR42942">
    <property type="entry name" value="6-O-METHYLGUANINE DNA METHYLTRANSFERASE"/>
    <property type="match status" value="1"/>
</dbReference>
<dbReference type="GO" id="GO:0006281">
    <property type="term" value="P:DNA repair"/>
    <property type="evidence" value="ECO:0007669"/>
    <property type="project" value="InterPro"/>
</dbReference>
<organism evidence="4 5">
    <name type="scientific">Eiseniibacteriota bacterium</name>
    <dbReference type="NCBI Taxonomy" id="2212470"/>
    <lineage>
        <taxon>Bacteria</taxon>
        <taxon>Candidatus Eiseniibacteriota</taxon>
    </lineage>
</organism>
<dbReference type="AlphaFoldDB" id="A0A956LVN7"/>
<evidence type="ECO:0000259" key="3">
    <source>
        <dbReference type="Pfam" id="PF01035"/>
    </source>
</evidence>
<accession>A0A956LVN7</accession>
<gene>
    <name evidence="4" type="ORF">KC729_00680</name>
</gene>
<proteinExistence type="predicted"/>
<dbReference type="Gene3D" id="1.10.10.10">
    <property type="entry name" value="Winged helix-like DNA-binding domain superfamily/Winged helix DNA-binding domain"/>
    <property type="match status" value="1"/>
</dbReference>
<dbReference type="NCBIfam" id="TIGR00589">
    <property type="entry name" value="ogt"/>
    <property type="match status" value="1"/>
</dbReference>
<evidence type="ECO:0000256" key="1">
    <source>
        <dbReference type="ARBA" id="ARBA00022763"/>
    </source>
</evidence>
<dbReference type="EMBL" id="JAGQHR010000007">
    <property type="protein sequence ID" value="MCA9726166.1"/>
    <property type="molecule type" value="Genomic_DNA"/>
</dbReference>
<dbReference type="Proteomes" id="UP000697710">
    <property type="component" value="Unassembled WGS sequence"/>
</dbReference>